<proteinExistence type="inferred from homology"/>
<feature type="binding site" evidence="12">
    <location>
        <position position="154"/>
    </location>
    <ligand>
        <name>Mg(2+)</name>
        <dbReference type="ChEBI" id="CHEBI:18420"/>
    </ligand>
</feature>
<evidence type="ECO:0000313" key="13">
    <source>
        <dbReference type="EMBL" id="SET42880.1"/>
    </source>
</evidence>
<evidence type="ECO:0000256" key="6">
    <source>
        <dbReference type="ARBA" id="ARBA00022723"/>
    </source>
</evidence>
<comment type="cofactor">
    <cofactor evidence="12">
        <name>Mg(2+)</name>
        <dbReference type="ChEBI" id="CHEBI:18420"/>
    </cofactor>
    <cofactor evidence="12">
        <name>Mn(2+)</name>
        <dbReference type="ChEBI" id="CHEBI:29035"/>
    </cofactor>
    <text evidence="12">Magnesium. Can also use manganese.</text>
</comment>
<dbReference type="PANTHER" id="PTHR30040">
    <property type="entry name" value="THIAMINE BIOSYNTHESIS LIPOPROTEIN APBE"/>
    <property type="match status" value="1"/>
</dbReference>
<name>A0A1I0EC86_9GAMM</name>
<evidence type="ECO:0000256" key="11">
    <source>
        <dbReference type="PIRNR" id="PIRNR006268"/>
    </source>
</evidence>
<comment type="catalytic activity">
    <reaction evidence="10 11">
        <text>L-threonyl-[protein] + FAD = FMN-L-threonyl-[protein] + AMP + H(+)</text>
        <dbReference type="Rhea" id="RHEA:36847"/>
        <dbReference type="Rhea" id="RHEA-COMP:11060"/>
        <dbReference type="Rhea" id="RHEA-COMP:11061"/>
        <dbReference type="ChEBI" id="CHEBI:15378"/>
        <dbReference type="ChEBI" id="CHEBI:30013"/>
        <dbReference type="ChEBI" id="CHEBI:57692"/>
        <dbReference type="ChEBI" id="CHEBI:74257"/>
        <dbReference type="ChEBI" id="CHEBI:456215"/>
        <dbReference type="EC" id="2.7.1.180"/>
    </reaction>
</comment>
<evidence type="ECO:0000256" key="5">
    <source>
        <dbReference type="ARBA" id="ARBA00022679"/>
    </source>
</evidence>
<keyword evidence="5 11" id="KW-0808">Transferase</keyword>
<sequence length="344" mass="38672">MKNTTPSNSCLYTFESQMMGSTIQIKTFSDEKVLIKNIFRIIKHYENVLTVNRLNSQIMMVNSNAGVGPIKVDKDIYALVKQAKNASILPNSLFNLAIGPLVKLWKIGFKGQNLPLQKDIQEKLSLISPFDVILDDDENSIFLAKPRMEIDLGAIAKGFIADIVREYAIDNGIAYMLINLGGNIHTLSPNDMTYHKVNSHNCSDIAKTDNHFDGWSIGLKKPFTESEFIGTFCIFNQSVVTSGVYERYFHLNNKLYHHILCSQTGYPVENDLLSVTVFSNSSIDGEIWSTILFGLGAQEGIKVIQTLNGIDAIFVTRDEKIYLSQSNLSHFKLLDTSYHIHTFT</sequence>
<dbReference type="STRING" id="1123402.SAMN02583745_02327"/>
<keyword evidence="6 11" id="KW-0479">Metal-binding</keyword>
<dbReference type="Gene3D" id="3.10.520.10">
    <property type="entry name" value="ApbE-like domains"/>
    <property type="match status" value="1"/>
</dbReference>
<dbReference type="Proteomes" id="UP000242642">
    <property type="component" value="Unassembled WGS sequence"/>
</dbReference>
<dbReference type="GO" id="GO:0046872">
    <property type="term" value="F:metal ion binding"/>
    <property type="evidence" value="ECO:0007669"/>
    <property type="project" value="UniProtKB-UniRule"/>
</dbReference>
<evidence type="ECO:0000256" key="9">
    <source>
        <dbReference type="ARBA" id="ARBA00031306"/>
    </source>
</evidence>
<dbReference type="PIRSF" id="PIRSF006268">
    <property type="entry name" value="ApbE"/>
    <property type="match status" value="1"/>
</dbReference>
<keyword evidence="8 11" id="KW-0460">Magnesium</keyword>
<keyword evidence="7 11" id="KW-0274">FAD</keyword>
<evidence type="ECO:0000256" key="7">
    <source>
        <dbReference type="ARBA" id="ARBA00022827"/>
    </source>
</evidence>
<evidence type="ECO:0000256" key="4">
    <source>
        <dbReference type="ARBA" id="ARBA00022630"/>
    </source>
</evidence>
<dbReference type="RefSeq" id="WP_093321274.1">
    <property type="nucleotide sequence ID" value="NZ_FOHV01000025.1"/>
</dbReference>
<gene>
    <name evidence="13" type="ORF">SAMN02583745_02327</name>
</gene>
<dbReference type="OrthoDB" id="9778595at2"/>
<dbReference type="Pfam" id="PF02424">
    <property type="entry name" value="ApbE"/>
    <property type="match status" value="1"/>
</dbReference>
<keyword evidence="13" id="KW-0449">Lipoprotein</keyword>
<dbReference type="SUPFAM" id="SSF143631">
    <property type="entry name" value="ApbE-like"/>
    <property type="match status" value="1"/>
</dbReference>
<comment type="similarity">
    <text evidence="1 11">Belongs to the ApbE family.</text>
</comment>
<dbReference type="InterPro" id="IPR003374">
    <property type="entry name" value="ApbE-like_sf"/>
</dbReference>
<protein>
    <recommendedName>
        <fullName evidence="3 11">FAD:protein FMN transferase</fullName>
        <ecNumber evidence="2 11">2.7.1.180</ecNumber>
    </recommendedName>
    <alternativeName>
        <fullName evidence="9 11">Flavin transferase</fullName>
    </alternativeName>
</protein>
<feature type="binding site" evidence="12">
    <location>
        <position position="290"/>
    </location>
    <ligand>
        <name>Mg(2+)</name>
        <dbReference type="ChEBI" id="CHEBI:18420"/>
    </ligand>
</feature>
<evidence type="ECO:0000313" key="14">
    <source>
        <dbReference type="Proteomes" id="UP000242642"/>
    </source>
</evidence>
<evidence type="ECO:0000256" key="8">
    <source>
        <dbReference type="ARBA" id="ARBA00022842"/>
    </source>
</evidence>
<dbReference type="GO" id="GO:0016740">
    <property type="term" value="F:transferase activity"/>
    <property type="evidence" value="ECO:0007669"/>
    <property type="project" value="UniProtKB-UniRule"/>
</dbReference>
<evidence type="ECO:0000256" key="2">
    <source>
        <dbReference type="ARBA" id="ARBA00011955"/>
    </source>
</evidence>
<reference evidence="14" key="1">
    <citation type="submission" date="2016-10" db="EMBL/GenBank/DDBJ databases">
        <authorList>
            <person name="Varghese N."/>
            <person name="Submissions S."/>
        </authorList>
    </citation>
    <scope>NUCLEOTIDE SEQUENCE [LARGE SCALE GENOMIC DNA]</scope>
    <source>
        <strain evidence="14">DSM 18579</strain>
    </source>
</reference>
<dbReference type="AlphaFoldDB" id="A0A1I0EC86"/>
<evidence type="ECO:0000256" key="3">
    <source>
        <dbReference type="ARBA" id="ARBA00016337"/>
    </source>
</evidence>
<dbReference type="PANTHER" id="PTHR30040:SF2">
    <property type="entry name" value="FAD:PROTEIN FMN TRANSFERASE"/>
    <property type="match status" value="1"/>
</dbReference>
<dbReference type="EMBL" id="FOHV01000025">
    <property type="protein sequence ID" value="SET42880.1"/>
    <property type="molecule type" value="Genomic_DNA"/>
</dbReference>
<organism evidence="13 14">
    <name type="scientific">Thorsellia anophelis DSM 18579</name>
    <dbReference type="NCBI Taxonomy" id="1123402"/>
    <lineage>
        <taxon>Bacteria</taxon>
        <taxon>Pseudomonadati</taxon>
        <taxon>Pseudomonadota</taxon>
        <taxon>Gammaproteobacteria</taxon>
        <taxon>Enterobacterales</taxon>
        <taxon>Thorselliaceae</taxon>
        <taxon>Thorsellia</taxon>
    </lineage>
</organism>
<evidence type="ECO:0000256" key="1">
    <source>
        <dbReference type="ARBA" id="ARBA00008282"/>
    </source>
</evidence>
<dbReference type="EC" id="2.7.1.180" evidence="2 11"/>
<dbReference type="InterPro" id="IPR024932">
    <property type="entry name" value="ApbE"/>
</dbReference>
<keyword evidence="14" id="KW-1185">Reference proteome</keyword>
<keyword evidence="4 11" id="KW-0285">Flavoprotein</keyword>
<evidence type="ECO:0000256" key="10">
    <source>
        <dbReference type="ARBA" id="ARBA00048540"/>
    </source>
</evidence>
<accession>A0A1I0EC86</accession>
<evidence type="ECO:0000256" key="12">
    <source>
        <dbReference type="PIRSR" id="PIRSR006268-2"/>
    </source>
</evidence>